<dbReference type="Pfam" id="PF00560">
    <property type="entry name" value="LRR_1"/>
    <property type="match status" value="2"/>
</dbReference>
<comment type="caution">
    <text evidence="4">The sequence shown here is derived from an EMBL/GenBank/DDBJ whole genome shotgun (WGS) entry which is preliminary data.</text>
</comment>
<comment type="subcellular location">
    <subcellularLocation>
        <location evidence="1">Membrane</location>
        <topology evidence="1">Single-pass type I membrane protein</topology>
    </subcellularLocation>
</comment>
<dbReference type="PANTHER" id="PTHR48053">
    <property type="entry name" value="LEUCINE RICH REPEAT FAMILY PROTEIN, EXPRESSED"/>
    <property type="match status" value="1"/>
</dbReference>
<gene>
    <name evidence="4" type="ORF">DKX38_012212</name>
</gene>
<dbReference type="Gene3D" id="3.80.10.10">
    <property type="entry name" value="Ribonuclease Inhibitor"/>
    <property type="match status" value="1"/>
</dbReference>
<dbReference type="InterPro" id="IPR032675">
    <property type="entry name" value="LRR_dom_sf"/>
</dbReference>
<keyword evidence="2" id="KW-0732">Signal</keyword>
<sequence length="380" mass="41103">MSSNRFSGPIPPTFSNASTISVIELSDNNLTGRVPNLASLSELRWLIVDRNYLGNGSDDDLSFLPTLANKTSLEELSINDNNFGGFLPNIVSNFSENLKRITFGRNQIRGSIPSDIGNLIGLDTLGLEMNQLTGVIPNSIVLDPVLVTEAEETSGDASLFQLSCIESGTFLWDLRLMGSAELFLHQKERMDRPCSLGGFCMSPDLPTFHLQEQVVLDPVLVTEAEETSGDASRRMSHVGNHMECLAAIVKVGVACSAESPSERMEISSVSAELHRIRNILMGPQTHGQRGIISAPEVLDPVLVTEAEETSGDASRRMSHVGNHMECLDAIVKVGVACSAESPSERMEISSVSAELHRIRNILMGPQTHGQRGIISAPEGP</sequence>
<accession>A0A5N5LN68</accession>
<evidence type="ECO:0000313" key="4">
    <source>
        <dbReference type="EMBL" id="KAB5544100.1"/>
    </source>
</evidence>
<dbReference type="InterPro" id="IPR001611">
    <property type="entry name" value="Leu-rich_rpt"/>
</dbReference>
<dbReference type="PANTHER" id="PTHR48053:SF71">
    <property type="entry name" value="LEUCINE RICH REPEAT FAMILY PROTEIN, EXPRESSED"/>
    <property type="match status" value="1"/>
</dbReference>
<dbReference type="GO" id="GO:0016020">
    <property type="term" value="C:membrane"/>
    <property type="evidence" value="ECO:0007669"/>
    <property type="project" value="UniProtKB-SubCell"/>
</dbReference>
<evidence type="ECO:0000256" key="2">
    <source>
        <dbReference type="ARBA" id="ARBA00022729"/>
    </source>
</evidence>
<keyword evidence="5" id="KW-1185">Reference proteome</keyword>
<reference evidence="5" key="1">
    <citation type="journal article" date="2019" name="Gigascience">
        <title>De novo genome assembly of the endangered Acer yangbiense, a plant species with extremely small populations endemic to Yunnan Province, China.</title>
        <authorList>
            <person name="Yang J."/>
            <person name="Wariss H.M."/>
            <person name="Tao L."/>
            <person name="Zhang R."/>
            <person name="Yun Q."/>
            <person name="Hollingsworth P."/>
            <person name="Dao Z."/>
            <person name="Luo G."/>
            <person name="Guo H."/>
            <person name="Ma Y."/>
            <person name="Sun W."/>
        </authorList>
    </citation>
    <scope>NUCLEOTIDE SEQUENCE [LARGE SCALE GENOMIC DNA]</scope>
    <source>
        <strain evidence="5">cv. br00</strain>
    </source>
</reference>
<evidence type="ECO:0008006" key="6">
    <source>
        <dbReference type="Google" id="ProtNLM"/>
    </source>
</evidence>
<evidence type="ECO:0000256" key="1">
    <source>
        <dbReference type="ARBA" id="ARBA00004479"/>
    </source>
</evidence>
<organism evidence="4 5">
    <name type="scientific">Salix brachista</name>
    <dbReference type="NCBI Taxonomy" id="2182728"/>
    <lineage>
        <taxon>Eukaryota</taxon>
        <taxon>Viridiplantae</taxon>
        <taxon>Streptophyta</taxon>
        <taxon>Embryophyta</taxon>
        <taxon>Tracheophyta</taxon>
        <taxon>Spermatophyta</taxon>
        <taxon>Magnoliopsida</taxon>
        <taxon>eudicotyledons</taxon>
        <taxon>Gunneridae</taxon>
        <taxon>Pentapetalae</taxon>
        <taxon>rosids</taxon>
        <taxon>fabids</taxon>
        <taxon>Malpighiales</taxon>
        <taxon>Salicaceae</taxon>
        <taxon>Saliceae</taxon>
        <taxon>Salix</taxon>
    </lineage>
</organism>
<name>A0A5N5LN68_9ROSI</name>
<dbReference type="Proteomes" id="UP000326939">
    <property type="component" value="Chromosome 8"/>
</dbReference>
<keyword evidence="3" id="KW-0675">Receptor</keyword>
<protein>
    <recommendedName>
        <fullName evidence="6">Serine-threonine/tyrosine-protein kinase catalytic domain-containing protein</fullName>
    </recommendedName>
</protein>
<dbReference type="SUPFAM" id="SSF52058">
    <property type="entry name" value="L domain-like"/>
    <property type="match status" value="1"/>
</dbReference>
<dbReference type="AlphaFoldDB" id="A0A5N5LN68"/>
<dbReference type="InterPro" id="IPR051716">
    <property type="entry name" value="Plant_RL_S/T_kinase"/>
</dbReference>
<proteinExistence type="predicted"/>
<evidence type="ECO:0000256" key="3">
    <source>
        <dbReference type="ARBA" id="ARBA00023170"/>
    </source>
</evidence>
<evidence type="ECO:0000313" key="5">
    <source>
        <dbReference type="Proteomes" id="UP000326939"/>
    </source>
</evidence>
<dbReference type="EMBL" id="VDCV01000008">
    <property type="protein sequence ID" value="KAB5544100.1"/>
    <property type="molecule type" value="Genomic_DNA"/>
</dbReference>